<organism evidence="2 3">
    <name type="scientific">Mycena alexandri</name>
    <dbReference type="NCBI Taxonomy" id="1745969"/>
    <lineage>
        <taxon>Eukaryota</taxon>
        <taxon>Fungi</taxon>
        <taxon>Dikarya</taxon>
        <taxon>Basidiomycota</taxon>
        <taxon>Agaricomycotina</taxon>
        <taxon>Agaricomycetes</taxon>
        <taxon>Agaricomycetidae</taxon>
        <taxon>Agaricales</taxon>
        <taxon>Marasmiineae</taxon>
        <taxon>Mycenaceae</taxon>
        <taxon>Mycena</taxon>
    </lineage>
</organism>
<accession>A0AAD6SGT3</accession>
<evidence type="ECO:0000313" key="3">
    <source>
        <dbReference type="Proteomes" id="UP001218188"/>
    </source>
</evidence>
<keyword evidence="3" id="KW-1185">Reference proteome</keyword>
<dbReference type="AlphaFoldDB" id="A0AAD6SGT3"/>
<proteinExistence type="predicted"/>
<feature type="region of interest" description="Disordered" evidence="1">
    <location>
        <begin position="117"/>
        <end position="145"/>
    </location>
</feature>
<evidence type="ECO:0000256" key="1">
    <source>
        <dbReference type="SAM" id="MobiDB-lite"/>
    </source>
</evidence>
<protein>
    <submittedName>
        <fullName evidence="2">Uncharacterized protein</fullName>
    </submittedName>
</protein>
<feature type="compositionally biased region" description="Basic residues" evidence="1">
    <location>
        <begin position="133"/>
        <end position="145"/>
    </location>
</feature>
<gene>
    <name evidence="2" type="ORF">C8F04DRAFT_1294527</name>
</gene>
<sequence length="169" mass="18733">MKYMAEVEEAHPRPTAQSARPLKPVNPPPPRTRNAYSGLPPLCLYGGRLVFPFADCEFGLGVPGCEVDPPFCATETHARYSAARRWYRVTCRPAGVDHTPTPPKYATYQAACQPTAVERTPPNDADAAESVRRSRRGRVATRRRRRRHRIMSLLGRRVEHVDDAGAGGG</sequence>
<evidence type="ECO:0000313" key="2">
    <source>
        <dbReference type="EMBL" id="KAJ7027388.1"/>
    </source>
</evidence>
<reference evidence="2" key="1">
    <citation type="submission" date="2023-03" db="EMBL/GenBank/DDBJ databases">
        <title>Massive genome expansion in bonnet fungi (Mycena s.s.) driven by repeated elements and novel gene families across ecological guilds.</title>
        <authorList>
            <consortium name="Lawrence Berkeley National Laboratory"/>
            <person name="Harder C.B."/>
            <person name="Miyauchi S."/>
            <person name="Viragh M."/>
            <person name="Kuo A."/>
            <person name="Thoen E."/>
            <person name="Andreopoulos B."/>
            <person name="Lu D."/>
            <person name="Skrede I."/>
            <person name="Drula E."/>
            <person name="Henrissat B."/>
            <person name="Morin E."/>
            <person name="Kohler A."/>
            <person name="Barry K."/>
            <person name="LaButti K."/>
            <person name="Morin E."/>
            <person name="Salamov A."/>
            <person name="Lipzen A."/>
            <person name="Mereny Z."/>
            <person name="Hegedus B."/>
            <person name="Baldrian P."/>
            <person name="Stursova M."/>
            <person name="Weitz H."/>
            <person name="Taylor A."/>
            <person name="Grigoriev I.V."/>
            <person name="Nagy L.G."/>
            <person name="Martin F."/>
            <person name="Kauserud H."/>
        </authorList>
    </citation>
    <scope>NUCLEOTIDE SEQUENCE</scope>
    <source>
        <strain evidence="2">CBHHK200</strain>
    </source>
</reference>
<feature type="region of interest" description="Disordered" evidence="1">
    <location>
        <begin position="1"/>
        <end position="33"/>
    </location>
</feature>
<dbReference type="Proteomes" id="UP001218188">
    <property type="component" value="Unassembled WGS sequence"/>
</dbReference>
<dbReference type="EMBL" id="JARJCM010000125">
    <property type="protein sequence ID" value="KAJ7027388.1"/>
    <property type="molecule type" value="Genomic_DNA"/>
</dbReference>
<name>A0AAD6SGT3_9AGAR</name>
<comment type="caution">
    <text evidence="2">The sequence shown here is derived from an EMBL/GenBank/DDBJ whole genome shotgun (WGS) entry which is preliminary data.</text>
</comment>